<sequence precursor="true">MDSNRRYHPTGALLALSMAAAIAGCDSGPPRYSVTGRVLCNGEPVPQGKLIFTPDRTANNSGGQGVAIIENGRIRTQSDRRLVGGPHWVQIIATDGKAYDGPEGPVSAGKALFPIVDAQAPLPQADAEIEINVTTGRGDPKAEVTVK</sequence>
<accession>A0A518DHI9</accession>
<feature type="signal peptide" evidence="1">
    <location>
        <begin position="1"/>
        <end position="23"/>
    </location>
</feature>
<evidence type="ECO:0000313" key="3">
    <source>
        <dbReference type="Proteomes" id="UP000317429"/>
    </source>
</evidence>
<dbReference type="EMBL" id="CP036291">
    <property type="protein sequence ID" value="QDU90937.1"/>
    <property type="molecule type" value="Genomic_DNA"/>
</dbReference>
<name>A0A518DHI9_9BACT</name>
<organism evidence="2 3">
    <name type="scientific">Pirellulimonas nuda</name>
    <dbReference type="NCBI Taxonomy" id="2528009"/>
    <lineage>
        <taxon>Bacteria</taxon>
        <taxon>Pseudomonadati</taxon>
        <taxon>Planctomycetota</taxon>
        <taxon>Planctomycetia</taxon>
        <taxon>Pirellulales</taxon>
        <taxon>Lacipirellulaceae</taxon>
        <taxon>Pirellulimonas</taxon>
    </lineage>
</organism>
<evidence type="ECO:0008006" key="4">
    <source>
        <dbReference type="Google" id="ProtNLM"/>
    </source>
</evidence>
<keyword evidence="1" id="KW-0732">Signal</keyword>
<dbReference type="PROSITE" id="PS51257">
    <property type="entry name" value="PROKAR_LIPOPROTEIN"/>
    <property type="match status" value="1"/>
</dbReference>
<proteinExistence type="predicted"/>
<evidence type="ECO:0000313" key="2">
    <source>
        <dbReference type="EMBL" id="QDU90937.1"/>
    </source>
</evidence>
<dbReference type="AlphaFoldDB" id="A0A518DHI9"/>
<feature type="chain" id="PRO_5021995173" description="Carboxypeptidase regulatory-like domain-containing protein" evidence="1">
    <location>
        <begin position="24"/>
        <end position="147"/>
    </location>
</feature>
<dbReference type="Proteomes" id="UP000317429">
    <property type="component" value="Chromosome"/>
</dbReference>
<evidence type="ECO:0000256" key="1">
    <source>
        <dbReference type="SAM" id="SignalP"/>
    </source>
</evidence>
<keyword evidence="3" id="KW-1185">Reference proteome</keyword>
<reference evidence="2 3" key="1">
    <citation type="submission" date="2019-02" db="EMBL/GenBank/DDBJ databases">
        <title>Deep-cultivation of Planctomycetes and their phenomic and genomic characterization uncovers novel biology.</title>
        <authorList>
            <person name="Wiegand S."/>
            <person name="Jogler M."/>
            <person name="Boedeker C."/>
            <person name="Pinto D."/>
            <person name="Vollmers J."/>
            <person name="Rivas-Marin E."/>
            <person name="Kohn T."/>
            <person name="Peeters S.H."/>
            <person name="Heuer A."/>
            <person name="Rast P."/>
            <person name="Oberbeckmann S."/>
            <person name="Bunk B."/>
            <person name="Jeske O."/>
            <person name="Meyerdierks A."/>
            <person name="Storesund J.E."/>
            <person name="Kallscheuer N."/>
            <person name="Luecker S."/>
            <person name="Lage O.M."/>
            <person name="Pohl T."/>
            <person name="Merkel B.J."/>
            <person name="Hornburger P."/>
            <person name="Mueller R.-W."/>
            <person name="Bruemmer F."/>
            <person name="Labrenz M."/>
            <person name="Spormann A.M."/>
            <person name="Op den Camp H."/>
            <person name="Overmann J."/>
            <person name="Amann R."/>
            <person name="Jetten M.S.M."/>
            <person name="Mascher T."/>
            <person name="Medema M.H."/>
            <person name="Devos D.P."/>
            <person name="Kaster A.-K."/>
            <person name="Ovreas L."/>
            <person name="Rohde M."/>
            <person name="Galperin M.Y."/>
            <person name="Jogler C."/>
        </authorList>
    </citation>
    <scope>NUCLEOTIDE SEQUENCE [LARGE SCALE GENOMIC DNA]</scope>
    <source>
        <strain evidence="2 3">Pla175</strain>
    </source>
</reference>
<protein>
    <recommendedName>
        <fullName evidence="4">Carboxypeptidase regulatory-like domain-containing protein</fullName>
    </recommendedName>
</protein>
<dbReference type="KEGG" id="pnd:Pla175_43510"/>
<gene>
    <name evidence="2" type="ORF">Pla175_43510</name>
</gene>